<feature type="compositionally biased region" description="Basic and acidic residues" evidence="11">
    <location>
        <begin position="114"/>
        <end position="158"/>
    </location>
</feature>
<dbReference type="InterPro" id="IPR040155">
    <property type="entry name" value="CEBPZ/Mak21-like"/>
</dbReference>
<dbReference type="FunFam" id="1.25.10.10:FF:000805">
    <property type="entry name" value="Similar to transcription factor CBF/MAK21"/>
    <property type="match status" value="1"/>
</dbReference>
<sequence>MAPKGKRRPEKTEIFKKNEEDTIENDDNNDAASDEGEKADEDELTLDDVLRLGGTKADYVMLSAVQDSTELVNGGKKGAIDDLEEGELEEFITKLGIRSYSGQLVIEDEDEPEEANKEKPSKPSVEKKSKKEASKAESSKTPEAKKEAEPKKRQESKKTSKKAKQKEADLYEFYPRLVLLVKPGGKWYDIDYTSESSTSPQDESLVSQYKALAQKLLEAETNLYKNKKNLQKGANTVWMKSVVSTGTLADRMAAMTVLIQDAPVHCLEHIESLIVMMKKKGSRRQGLMALDTLKELLLSDLLPENRKLRAFSQRPFDQLEERASGNRDVRDRRLVLWYFEHLLKLQLTEFVTALDTLAHDTVLATKMKALTTAHELLCNRPEQEKALLMQVVNKLGDPEYKIASKASYLLETLLHKHPLMKSVVCVEVERLMFRPNISAKAQYYAACFLNQVMLSHDEAELATKLITIYFSFFRLCVKKKDVESKMLGALLSGVNRAYPYTKSGDETVREQLDTLFKVVHIVKFSTAVQALMLLFQVMDSQQSVSDRYYVALYKKLLDPGLSVSSRQSMFLNLLYKSLKADIVLRRVKAFVKRLLQVSCEQSPTFACGALFLVSEVMKAKPGLKLLLHEGDDDDEEKFLDLKGEEDDDDKKTNNSDDDEEEERFVDVDKIEEDQSKKPQQKKTAASWVHHQNLEGGKDLEVYDSMHRNPLYCGANHSTLWELQKLADHYHPSVALFAKTILQGGHIQYSGDPLQDFTLIRFLDRFVFRNPKQTKGKQNTDATVMQPKHKQTMNNIRTLAVNSEEYLAKEESQIPVDEVFFYRFFKKREGVKRLRKPGDDTESVEDVDDDEFEQLLDTIESDGCFTEFKDEDLDFAGNVKSSSKKSKKSEEVSDSDLDSEDDLDDEELSLGSMAEEDFGDELEDDGGAFMEPGGDDDEVPELEDDDDGDFEDFDEDMDEPAEDSTGGKKGKRKSSGHLGSFDSKPSKKKKRGKMEDTAMFAAAEEFGDLLDENSDIKFDNIGMNAMANKDKASVKQLKWEVQRDDWIKGRDVKTLRRKKAMFKKKKQFGKKTAGRKK</sequence>
<dbReference type="Pfam" id="PF03914">
    <property type="entry name" value="CBF"/>
    <property type="match status" value="1"/>
</dbReference>
<comment type="similarity">
    <text evidence="2">Belongs to the CBF/MAK21 family.</text>
</comment>
<keyword evidence="4" id="KW-0805">Transcription regulation</keyword>
<keyword evidence="6" id="KW-0804">Transcription</keyword>
<dbReference type="SUPFAM" id="SSF48371">
    <property type="entry name" value="ARM repeat"/>
    <property type="match status" value="1"/>
</dbReference>
<reference evidence="13" key="1">
    <citation type="submission" date="2023-06" db="EMBL/GenBank/DDBJ databases">
        <title>Male Hemibagrus guttatus genome.</title>
        <authorList>
            <person name="Bian C."/>
        </authorList>
    </citation>
    <scope>NUCLEOTIDE SEQUENCE</scope>
    <source>
        <strain evidence="13">Male_cb2023</strain>
        <tissue evidence="13">Muscle</tissue>
    </source>
</reference>
<feature type="region of interest" description="Disordered" evidence="11">
    <location>
        <begin position="640"/>
        <end position="687"/>
    </location>
</feature>
<comment type="caution">
    <text evidence="13">The sequence shown here is derived from an EMBL/GenBank/DDBJ whole genome shotgun (WGS) entry which is preliminary data.</text>
</comment>
<dbReference type="EMBL" id="JAUCMX010000019">
    <property type="protein sequence ID" value="KAK3516937.1"/>
    <property type="molecule type" value="Genomic_DNA"/>
</dbReference>
<evidence type="ECO:0000256" key="1">
    <source>
        <dbReference type="ARBA" id="ARBA00004123"/>
    </source>
</evidence>
<evidence type="ECO:0000256" key="9">
    <source>
        <dbReference type="ARBA" id="ARBA00058879"/>
    </source>
</evidence>
<protein>
    <recommendedName>
        <fullName evidence="10">CCAAT/enhancer-binding protein zeta</fullName>
    </recommendedName>
    <alternativeName>
        <fullName evidence="8">CCAAT-box-binding transcription factor</fullName>
    </alternativeName>
</protein>
<name>A0AAE0QBV5_9TELE</name>
<keyword evidence="5" id="KW-0010">Activator</keyword>
<evidence type="ECO:0000256" key="2">
    <source>
        <dbReference type="ARBA" id="ARBA00007797"/>
    </source>
</evidence>
<feature type="compositionally biased region" description="Acidic residues" evidence="11">
    <location>
        <begin position="932"/>
        <end position="961"/>
    </location>
</feature>
<dbReference type="Proteomes" id="UP001274896">
    <property type="component" value="Unassembled WGS sequence"/>
</dbReference>
<feature type="compositionally biased region" description="Basic and acidic residues" evidence="11">
    <location>
        <begin position="10"/>
        <end position="20"/>
    </location>
</feature>
<accession>A0AAE0QBV5</accession>
<evidence type="ECO:0000313" key="13">
    <source>
        <dbReference type="EMBL" id="KAK3516937.1"/>
    </source>
</evidence>
<evidence type="ECO:0000259" key="12">
    <source>
        <dbReference type="Pfam" id="PF03914"/>
    </source>
</evidence>
<dbReference type="PANTHER" id="PTHR12048:SF0">
    <property type="entry name" value="CCAAT_ENHANCER-BINDING PROTEIN ZETA"/>
    <property type="match status" value="1"/>
</dbReference>
<comment type="subcellular location">
    <subcellularLocation>
        <location evidence="1">Nucleus</location>
    </subcellularLocation>
</comment>
<feature type="region of interest" description="Disordered" evidence="11">
    <location>
        <begin position="106"/>
        <end position="164"/>
    </location>
</feature>
<feature type="domain" description="CCAAT-binding factor" evidence="12">
    <location>
        <begin position="527"/>
        <end position="737"/>
    </location>
</feature>
<dbReference type="GO" id="GO:0005634">
    <property type="term" value="C:nucleus"/>
    <property type="evidence" value="ECO:0007669"/>
    <property type="project" value="UniProtKB-SubCell"/>
</dbReference>
<dbReference type="InterPro" id="IPR005612">
    <property type="entry name" value="CCAAT-binding_factor"/>
</dbReference>
<evidence type="ECO:0000256" key="3">
    <source>
        <dbReference type="ARBA" id="ARBA00022553"/>
    </source>
</evidence>
<keyword evidence="14" id="KW-1185">Reference proteome</keyword>
<dbReference type="PANTHER" id="PTHR12048">
    <property type="entry name" value="CCAAT-BINDING FACTOR-RELATED"/>
    <property type="match status" value="1"/>
</dbReference>
<feature type="compositionally biased region" description="Basic and acidic residues" evidence="11">
    <location>
        <begin position="664"/>
        <end position="676"/>
    </location>
</feature>
<evidence type="ECO:0000256" key="8">
    <source>
        <dbReference type="ARBA" id="ARBA00031941"/>
    </source>
</evidence>
<gene>
    <name evidence="13" type="ORF">QTP70_028227</name>
</gene>
<feature type="region of interest" description="Disordered" evidence="11">
    <location>
        <begin position="878"/>
        <end position="994"/>
    </location>
</feature>
<feature type="compositionally biased region" description="Acidic residues" evidence="11">
    <location>
        <begin position="891"/>
        <end position="925"/>
    </location>
</feature>
<evidence type="ECO:0000256" key="4">
    <source>
        <dbReference type="ARBA" id="ARBA00023015"/>
    </source>
</evidence>
<evidence type="ECO:0000256" key="7">
    <source>
        <dbReference type="ARBA" id="ARBA00023242"/>
    </source>
</evidence>
<keyword evidence="3" id="KW-0597">Phosphoprotein</keyword>
<feature type="region of interest" description="Disordered" evidence="11">
    <location>
        <begin position="1"/>
        <end position="46"/>
    </location>
</feature>
<keyword evidence="7" id="KW-0539">Nucleus</keyword>
<comment type="function">
    <text evidence="9">Stimulates transcription from the HSP70 promoter.</text>
</comment>
<dbReference type="AlphaFoldDB" id="A0AAE0QBV5"/>
<dbReference type="InterPro" id="IPR016024">
    <property type="entry name" value="ARM-type_fold"/>
</dbReference>
<evidence type="ECO:0000256" key="6">
    <source>
        <dbReference type="ARBA" id="ARBA00023163"/>
    </source>
</evidence>
<evidence type="ECO:0000256" key="10">
    <source>
        <dbReference type="ARBA" id="ARBA00073389"/>
    </source>
</evidence>
<proteinExistence type="inferred from homology"/>
<evidence type="ECO:0000313" key="14">
    <source>
        <dbReference type="Proteomes" id="UP001274896"/>
    </source>
</evidence>
<organism evidence="13 14">
    <name type="scientific">Hemibagrus guttatus</name>
    <dbReference type="NCBI Taxonomy" id="175788"/>
    <lineage>
        <taxon>Eukaryota</taxon>
        <taxon>Metazoa</taxon>
        <taxon>Chordata</taxon>
        <taxon>Craniata</taxon>
        <taxon>Vertebrata</taxon>
        <taxon>Euteleostomi</taxon>
        <taxon>Actinopterygii</taxon>
        <taxon>Neopterygii</taxon>
        <taxon>Teleostei</taxon>
        <taxon>Ostariophysi</taxon>
        <taxon>Siluriformes</taxon>
        <taxon>Bagridae</taxon>
        <taxon>Hemibagrus</taxon>
    </lineage>
</organism>
<feature type="compositionally biased region" description="Acidic residues" evidence="11">
    <location>
        <begin position="21"/>
        <end position="46"/>
    </location>
</feature>
<evidence type="ECO:0000256" key="5">
    <source>
        <dbReference type="ARBA" id="ARBA00023159"/>
    </source>
</evidence>
<evidence type="ECO:0000256" key="11">
    <source>
        <dbReference type="SAM" id="MobiDB-lite"/>
    </source>
</evidence>